<proteinExistence type="predicted"/>
<dbReference type="PANTHER" id="PTHR43031">
    <property type="entry name" value="FAD-DEPENDENT OXIDOREDUCTASE"/>
    <property type="match status" value="1"/>
</dbReference>
<sequence length="153" mass="17627">MGSVIIDVRSKKEFSEFSIPGAINIPSDSYTIEEYFPFKEKQICLVCESGNRAYKVSQELEKNGFEYVSLLDRHMGELSENLSTKGSWTIDRQFRLILAIFLAVFLIGIYFQWGNGVWLIPLILFAGLTFSALTNNCYLKILIAHFPWNRQKE</sequence>
<accession>A0ABT2G2J5</accession>
<evidence type="ECO:0000259" key="2">
    <source>
        <dbReference type="PROSITE" id="PS50206"/>
    </source>
</evidence>
<dbReference type="InterPro" id="IPR036873">
    <property type="entry name" value="Rhodanese-like_dom_sf"/>
</dbReference>
<reference evidence="3 4" key="1">
    <citation type="submission" date="2022-08" db="EMBL/GenBank/DDBJ databases">
        <title>Algoriphagus sp. CAU 1643 isolated from mud.</title>
        <authorList>
            <person name="Kim W."/>
        </authorList>
    </citation>
    <scope>NUCLEOTIDE SEQUENCE [LARGE SCALE GENOMIC DNA]</scope>
    <source>
        <strain evidence="3 4">CAU 1643</strain>
    </source>
</reference>
<dbReference type="Gene3D" id="6.10.140.1340">
    <property type="match status" value="1"/>
</dbReference>
<keyword evidence="1" id="KW-0812">Transmembrane</keyword>
<dbReference type="Gene3D" id="3.40.250.10">
    <property type="entry name" value="Rhodanese-like domain"/>
    <property type="match status" value="1"/>
</dbReference>
<gene>
    <name evidence="3" type="ORF">NY014_03520</name>
</gene>
<dbReference type="Pfam" id="PF00581">
    <property type="entry name" value="Rhodanese"/>
    <property type="match status" value="1"/>
</dbReference>
<dbReference type="EMBL" id="JANWGH010000001">
    <property type="protein sequence ID" value="MCS5489481.1"/>
    <property type="molecule type" value="Genomic_DNA"/>
</dbReference>
<evidence type="ECO:0000313" key="3">
    <source>
        <dbReference type="EMBL" id="MCS5489481.1"/>
    </source>
</evidence>
<feature type="transmembrane region" description="Helical" evidence="1">
    <location>
        <begin position="94"/>
        <end position="113"/>
    </location>
</feature>
<protein>
    <submittedName>
        <fullName evidence="3">Rhodanese-like domain-containing protein</fullName>
    </submittedName>
</protein>
<organism evidence="3 4">
    <name type="scientific">Algoriphagus limi</name>
    <dbReference type="NCBI Taxonomy" id="2975273"/>
    <lineage>
        <taxon>Bacteria</taxon>
        <taxon>Pseudomonadati</taxon>
        <taxon>Bacteroidota</taxon>
        <taxon>Cytophagia</taxon>
        <taxon>Cytophagales</taxon>
        <taxon>Cyclobacteriaceae</taxon>
        <taxon>Algoriphagus</taxon>
    </lineage>
</organism>
<keyword evidence="1" id="KW-1133">Transmembrane helix</keyword>
<evidence type="ECO:0000256" key="1">
    <source>
        <dbReference type="SAM" id="Phobius"/>
    </source>
</evidence>
<keyword evidence="4" id="KW-1185">Reference proteome</keyword>
<dbReference type="RefSeq" id="WP_259413148.1">
    <property type="nucleotide sequence ID" value="NZ_JANWGH010000001.1"/>
</dbReference>
<dbReference type="Proteomes" id="UP001206788">
    <property type="component" value="Unassembled WGS sequence"/>
</dbReference>
<name>A0ABT2G2J5_9BACT</name>
<feature type="transmembrane region" description="Helical" evidence="1">
    <location>
        <begin position="119"/>
        <end position="143"/>
    </location>
</feature>
<dbReference type="SUPFAM" id="SSF52821">
    <property type="entry name" value="Rhodanese/Cell cycle control phosphatase"/>
    <property type="match status" value="1"/>
</dbReference>
<feature type="domain" description="Rhodanese" evidence="2">
    <location>
        <begin position="4"/>
        <end position="80"/>
    </location>
</feature>
<dbReference type="PROSITE" id="PS50206">
    <property type="entry name" value="RHODANESE_3"/>
    <property type="match status" value="1"/>
</dbReference>
<dbReference type="InterPro" id="IPR001763">
    <property type="entry name" value="Rhodanese-like_dom"/>
</dbReference>
<dbReference type="PANTHER" id="PTHR43031:SF1">
    <property type="entry name" value="PYRIDINE NUCLEOTIDE-DISULPHIDE OXIDOREDUCTASE"/>
    <property type="match status" value="1"/>
</dbReference>
<keyword evidence="1" id="KW-0472">Membrane</keyword>
<dbReference type="InterPro" id="IPR050229">
    <property type="entry name" value="GlpE_sulfurtransferase"/>
</dbReference>
<comment type="caution">
    <text evidence="3">The sequence shown here is derived from an EMBL/GenBank/DDBJ whole genome shotgun (WGS) entry which is preliminary data.</text>
</comment>
<evidence type="ECO:0000313" key="4">
    <source>
        <dbReference type="Proteomes" id="UP001206788"/>
    </source>
</evidence>
<dbReference type="CDD" id="cd00158">
    <property type="entry name" value="RHOD"/>
    <property type="match status" value="1"/>
</dbReference>